<organism evidence="1 2">
    <name type="scientific">Gopherus evgoodei</name>
    <name type="common">Goodes thornscrub tortoise</name>
    <dbReference type="NCBI Taxonomy" id="1825980"/>
    <lineage>
        <taxon>Eukaryota</taxon>
        <taxon>Metazoa</taxon>
        <taxon>Chordata</taxon>
        <taxon>Craniata</taxon>
        <taxon>Vertebrata</taxon>
        <taxon>Euteleostomi</taxon>
        <taxon>Archelosauria</taxon>
        <taxon>Testudinata</taxon>
        <taxon>Testudines</taxon>
        <taxon>Cryptodira</taxon>
        <taxon>Durocryptodira</taxon>
        <taxon>Testudinoidea</taxon>
        <taxon>Testudinidae</taxon>
        <taxon>Gopherus</taxon>
    </lineage>
</organism>
<keyword evidence="2" id="KW-1185">Reference proteome</keyword>
<name>A0A8C4YKH6_9SAUR</name>
<protein>
    <submittedName>
        <fullName evidence="1">Uncharacterized protein</fullName>
    </submittedName>
</protein>
<reference evidence="1" key="2">
    <citation type="submission" date="2025-08" db="UniProtKB">
        <authorList>
            <consortium name="Ensembl"/>
        </authorList>
    </citation>
    <scope>IDENTIFICATION</scope>
</reference>
<dbReference type="Ensembl" id="ENSGEVT00005028216.1">
    <property type="protein sequence ID" value="ENSGEVP00005026812.1"/>
    <property type="gene ID" value="ENSGEVG00005019016.1"/>
</dbReference>
<sequence length="128" mass="14271">MGEGDYHTVRLTLHLAESCRGNQLRLLQFGIGRRCQMKGILHPELTHVTTLEQWAARREAQFMEIHSQKFRLLPLTEGPPQSMGQLGLGFSETKHSQALVSIHSAAPINSVTSHVPKSAGLKVSARHW</sequence>
<evidence type="ECO:0000313" key="2">
    <source>
        <dbReference type="Proteomes" id="UP000694390"/>
    </source>
</evidence>
<reference evidence="1" key="3">
    <citation type="submission" date="2025-09" db="UniProtKB">
        <authorList>
            <consortium name="Ensembl"/>
        </authorList>
    </citation>
    <scope>IDENTIFICATION</scope>
</reference>
<dbReference type="AlphaFoldDB" id="A0A8C4YKH6"/>
<dbReference type="Proteomes" id="UP000694390">
    <property type="component" value="Chromosome 23"/>
</dbReference>
<evidence type="ECO:0000313" key="1">
    <source>
        <dbReference type="Ensembl" id="ENSGEVP00005026812.1"/>
    </source>
</evidence>
<accession>A0A8C4YKH6</accession>
<reference evidence="1" key="1">
    <citation type="submission" date="2019-06" db="EMBL/GenBank/DDBJ databases">
        <title>G10K-VGP Goodes thornscrub tortoise genome, primary haplotype.</title>
        <authorList>
            <person name="Murphy B."/>
            <person name="Edwards T."/>
            <person name="Rhie A."/>
            <person name="Koren S."/>
            <person name="Phillippy A."/>
            <person name="Fedrigo O."/>
            <person name="Haase B."/>
            <person name="Mountcastle J."/>
            <person name="Lewin H."/>
            <person name="Damas J."/>
            <person name="Howe K."/>
            <person name="Formenti G."/>
            <person name="Myers G."/>
            <person name="Durbin R."/>
            <person name="Jarvis E.D."/>
        </authorList>
    </citation>
    <scope>NUCLEOTIDE SEQUENCE [LARGE SCALE GENOMIC DNA]</scope>
</reference>
<proteinExistence type="predicted"/>